<dbReference type="KEGG" id="tpz:Tph_c08690"/>
<name>K4LSQ2_THEPS</name>
<dbReference type="SUPFAM" id="SSF53807">
    <property type="entry name" value="Helical backbone' metal receptor"/>
    <property type="match status" value="1"/>
</dbReference>
<dbReference type="Gene3D" id="3.40.50.1980">
    <property type="entry name" value="Nitrogenase molybdenum iron protein domain"/>
    <property type="match status" value="3"/>
</dbReference>
<dbReference type="OrthoDB" id="9800746at2"/>
<sequence>MRLREIPTDGIPYDRLCVEKIPAAPEYIPRDPELVPASNRSVVINPNRICMPIGAMWAVLGIHRAIPFVQGAQGCTTYARYTFCRIFKEPATIATASFHEDAAVFGGRKNVVEGIRNLVVRYWPEVIGVVTTCSSEIMGDDMVSFLKEARARLSREIGKEKVEEISVVLINTPSFAGSHVEGYDRASRAFLESLATTRDVPSERVNIIPGMLYPGDIREIKHLLREMGVGGTILFDISDTLDAPLNPPQEIPYYPPGGTPVSGIRQMANARATFALQPHAGGSGARYLERKFGIPAFIGPVPIGVAATDAFLQNLSRITGREIPASLRDERGRLVDAMADTLHHTMMKRVAIFGDPDVVIGMTRFACELGMTPVAVSSGTPSRTFEGEIESIFREYRELFLAEPRVFNGGDLFEFEEYLKTLPRLDLILGHSKGVDISRELEVPLVRVGFPIYDRFGYQKKPVVGYHGAELLLYEIVNELLDYRYPDDRTQQL</sequence>
<dbReference type="GO" id="GO:0016163">
    <property type="term" value="F:nitrogenase activity"/>
    <property type="evidence" value="ECO:0007669"/>
    <property type="project" value="UniProtKB-EC"/>
</dbReference>
<dbReference type="HOGENOM" id="CLU_025876_2_0_9"/>
<keyword evidence="1" id="KW-0535">Nitrogen fixation</keyword>
<keyword evidence="3" id="KW-0560">Oxidoreductase</keyword>
<feature type="domain" description="Nitrogenase/oxidoreductase component 1" evidence="2">
    <location>
        <begin position="50"/>
        <end position="480"/>
    </location>
</feature>
<dbReference type="RefSeq" id="WP_015049980.1">
    <property type="nucleotide sequence ID" value="NC_018870.1"/>
</dbReference>
<organism evidence="3 4">
    <name type="scientific">Thermacetogenium phaeum (strain ATCC BAA-254 / DSM 26808 / PB)</name>
    <dbReference type="NCBI Taxonomy" id="1089553"/>
    <lineage>
        <taxon>Bacteria</taxon>
        <taxon>Bacillati</taxon>
        <taxon>Bacillota</taxon>
        <taxon>Clostridia</taxon>
        <taxon>Thermoanaerobacterales</taxon>
        <taxon>Thermoanaerobacteraceae</taxon>
        <taxon>Thermacetogenium</taxon>
    </lineage>
</organism>
<proteinExistence type="predicted"/>
<keyword evidence="4" id="KW-1185">Reference proteome</keyword>
<dbReference type="Pfam" id="PF00148">
    <property type="entry name" value="Oxidored_nitro"/>
    <property type="match status" value="1"/>
</dbReference>
<evidence type="ECO:0000259" key="2">
    <source>
        <dbReference type="Pfam" id="PF00148"/>
    </source>
</evidence>
<dbReference type="PROSITE" id="PS00090">
    <property type="entry name" value="NITROGENASE_1_2"/>
    <property type="match status" value="1"/>
</dbReference>
<dbReference type="EC" id="1.18.6.1" evidence="3"/>
<dbReference type="EMBL" id="CP003732">
    <property type="protein sequence ID" value="AFV11099.1"/>
    <property type="molecule type" value="Genomic_DNA"/>
</dbReference>
<dbReference type="InterPro" id="IPR050152">
    <property type="entry name" value="ChlB/BchB/BchZ"/>
</dbReference>
<gene>
    <name evidence="3" type="primary">nifK</name>
    <name evidence="3" type="ordered locus">Tph_c08690</name>
</gene>
<reference evidence="3 4" key="1">
    <citation type="journal article" date="2012" name="BMC Genomics">
        <title>Genome-guided analysis of physiological and morphological traits of the fermentative acetate oxidizer Thermacetogenium phaeum.</title>
        <authorList>
            <person name="Oehler D."/>
            <person name="Poehlein A."/>
            <person name="Leimbach A."/>
            <person name="Muller N."/>
            <person name="Daniel R."/>
            <person name="Gottschalk G."/>
            <person name="Schink B."/>
        </authorList>
    </citation>
    <scope>NUCLEOTIDE SEQUENCE [LARGE SCALE GENOMIC DNA]</scope>
    <source>
        <strain evidence="4">ATCC BAA-254 / DSM 26808 / PB</strain>
    </source>
</reference>
<dbReference type="Proteomes" id="UP000000467">
    <property type="component" value="Chromosome"/>
</dbReference>
<dbReference type="Gene3D" id="1.20.89.10">
    <property type="entry name" value="Nitrogenase Molybdenum-iron Protein, subunit B, domain 4"/>
    <property type="match status" value="1"/>
</dbReference>
<dbReference type="AlphaFoldDB" id="K4LSQ2"/>
<dbReference type="CDD" id="cd01965">
    <property type="entry name" value="Nitrogenase_MoFe_beta_like"/>
    <property type="match status" value="1"/>
</dbReference>
<dbReference type="PANTHER" id="PTHR33712:SF7">
    <property type="entry name" value="LIGHT-INDEPENDENT PROTOCHLOROPHYLLIDE REDUCTASE SUBUNIT B"/>
    <property type="match status" value="1"/>
</dbReference>
<evidence type="ECO:0000256" key="1">
    <source>
        <dbReference type="ARBA" id="ARBA00023231"/>
    </source>
</evidence>
<dbReference type="eggNOG" id="COG2710">
    <property type="taxonomic scope" value="Bacteria"/>
</dbReference>
<protein>
    <submittedName>
        <fullName evidence="3">Nitrogenase molybdenum-iron protein beta subunit</fullName>
        <ecNumber evidence="3">1.18.6.1</ecNumber>
    </submittedName>
</protein>
<dbReference type="STRING" id="1089553.Tph_c08690"/>
<dbReference type="InterPro" id="IPR000510">
    <property type="entry name" value="Nase/OxRdtase_comp1"/>
</dbReference>
<evidence type="ECO:0000313" key="3">
    <source>
        <dbReference type="EMBL" id="AFV11099.1"/>
    </source>
</evidence>
<dbReference type="InterPro" id="IPR000318">
    <property type="entry name" value="Nase_comp1_CS"/>
</dbReference>
<dbReference type="PANTHER" id="PTHR33712">
    <property type="entry name" value="LIGHT-INDEPENDENT PROTOCHLOROPHYLLIDE REDUCTASE SUBUNIT B"/>
    <property type="match status" value="1"/>
</dbReference>
<accession>K4LSQ2</accession>
<evidence type="ECO:0000313" key="4">
    <source>
        <dbReference type="Proteomes" id="UP000000467"/>
    </source>
</evidence>